<dbReference type="PANTHER" id="PTHR34605">
    <property type="entry name" value="PHAGE_INTEGRASE DOMAIN-CONTAINING PROTEIN"/>
    <property type="match status" value="1"/>
</dbReference>
<dbReference type="InterPro" id="IPR044068">
    <property type="entry name" value="CB"/>
</dbReference>
<evidence type="ECO:0000259" key="6">
    <source>
        <dbReference type="PROSITE" id="PS51900"/>
    </source>
</evidence>
<dbReference type="GO" id="GO:0015074">
    <property type="term" value="P:DNA integration"/>
    <property type="evidence" value="ECO:0007669"/>
    <property type="project" value="UniProtKB-KW"/>
</dbReference>
<dbReference type="InterPro" id="IPR013762">
    <property type="entry name" value="Integrase-like_cat_sf"/>
</dbReference>
<keyword evidence="3" id="KW-0233">DNA recombination</keyword>
<evidence type="ECO:0000256" key="4">
    <source>
        <dbReference type="PROSITE-ProRule" id="PRU01248"/>
    </source>
</evidence>
<keyword evidence="1" id="KW-0229">DNA integration</keyword>
<accession>A6V5R6</accession>
<dbReference type="Proteomes" id="UP000001582">
    <property type="component" value="Chromosome"/>
</dbReference>
<dbReference type="Pfam" id="PF00589">
    <property type="entry name" value="Phage_integrase"/>
    <property type="match status" value="1"/>
</dbReference>
<evidence type="ECO:0000256" key="1">
    <source>
        <dbReference type="ARBA" id="ARBA00022908"/>
    </source>
</evidence>
<dbReference type="GO" id="GO:0003677">
    <property type="term" value="F:DNA binding"/>
    <property type="evidence" value="ECO:0007669"/>
    <property type="project" value="UniProtKB-UniRule"/>
</dbReference>
<evidence type="ECO:0000313" key="8">
    <source>
        <dbReference type="Proteomes" id="UP000001582"/>
    </source>
</evidence>
<proteinExistence type="predicted"/>
<evidence type="ECO:0000256" key="2">
    <source>
        <dbReference type="ARBA" id="ARBA00023125"/>
    </source>
</evidence>
<evidence type="ECO:0000313" key="7">
    <source>
        <dbReference type="EMBL" id="ABR85873.1"/>
    </source>
</evidence>
<protein>
    <submittedName>
        <fullName evidence="7">Cre-like recombinase</fullName>
    </submittedName>
</protein>
<dbReference type="GO" id="GO:0006310">
    <property type="term" value="P:DNA recombination"/>
    <property type="evidence" value="ECO:0007669"/>
    <property type="project" value="UniProtKB-KW"/>
</dbReference>
<dbReference type="KEGG" id="pap:PSPA7_3041"/>
<dbReference type="AlphaFoldDB" id="A6V5R6"/>
<dbReference type="RefSeq" id="WP_012075808.1">
    <property type="nucleotide sequence ID" value="NC_009656.1"/>
</dbReference>
<name>A6V5R6_PSEP7</name>
<dbReference type="PROSITE" id="PS51900">
    <property type="entry name" value="CB"/>
    <property type="match status" value="1"/>
</dbReference>
<gene>
    <name evidence="7" type="ordered locus">PSPA7_3041</name>
</gene>
<feature type="domain" description="Core-binding (CB)" evidence="6">
    <location>
        <begin position="1"/>
        <end position="77"/>
    </location>
</feature>
<keyword evidence="2 4" id="KW-0238">DNA-binding</keyword>
<sequence>MEKDIRDIRSPQYERPISAATEKAYRQAREHFKSNGGLLPATEHMILNYIADLSTTYSFSTISHRMAALSHWHYGFGFQDPTKTSRVRQALSEAERICRVGGRSRPPLEFHNFDKIMSTHESVLQRAVSENKKEQLLRMYRDKAMFSLGFWRGFRSGDLNSLKVEQILITPAEGMVIYKGNADQGALLNIPAMEPHCPVQAMEQWLTVSGLTSGIVFPAISRWGTIDNTRQSNVNEALRKLTKQAEIDIDFTSHSLRVGFAEWAYNQGWGFMEIMNHVGWAPALAKLRYAR</sequence>
<evidence type="ECO:0000256" key="3">
    <source>
        <dbReference type="ARBA" id="ARBA00023172"/>
    </source>
</evidence>
<dbReference type="InterPro" id="IPR011010">
    <property type="entry name" value="DNA_brk_join_enz"/>
</dbReference>
<dbReference type="EMBL" id="CP000744">
    <property type="protein sequence ID" value="ABR85873.1"/>
    <property type="molecule type" value="Genomic_DNA"/>
</dbReference>
<dbReference type="PANTHER" id="PTHR34605:SF3">
    <property type="entry name" value="P CELL-TYPE AGGLUTINATION PROTEIN MAP4-LIKE-RELATED"/>
    <property type="match status" value="1"/>
</dbReference>
<dbReference type="Gene3D" id="1.10.150.130">
    <property type="match status" value="1"/>
</dbReference>
<dbReference type="InterPro" id="IPR010998">
    <property type="entry name" value="Integrase_recombinase_N"/>
</dbReference>
<dbReference type="SUPFAM" id="SSF56349">
    <property type="entry name" value="DNA breaking-rejoining enzymes"/>
    <property type="match status" value="1"/>
</dbReference>
<reference evidence="7 8" key="1">
    <citation type="submission" date="2007-06" db="EMBL/GenBank/DDBJ databases">
        <authorList>
            <person name="Dodson R.J."/>
            <person name="Harkins D."/>
            <person name="Paulsen I.T."/>
        </authorList>
    </citation>
    <scope>NUCLEOTIDE SEQUENCE [LARGE SCALE GENOMIC DNA]</scope>
    <source>
        <strain evidence="7 8">PA7</strain>
    </source>
</reference>
<evidence type="ECO:0000259" key="5">
    <source>
        <dbReference type="PROSITE" id="PS51898"/>
    </source>
</evidence>
<dbReference type="Gene3D" id="1.10.443.10">
    <property type="entry name" value="Intergrase catalytic core"/>
    <property type="match status" value="1"/>
</dbReference>
<dbReference type="HOGENOM" id="CLU_047407_1_1_6"/>
<feature type="domain" description="Tyr recombinase" evidence="5">
    <location>
        <begin position="123"/>
        <end position="291"/>
    </location>
</feature>
<organism evidence="7 8">
    <name type="scientific">Pseudomonas paraeruginosa (strain DSM 24068 / PA7)</name>
    <name type="common">Pseudomonas aeruginosa (strain PA7)</name>
    <dbReference type="NCBI Taxonomy" id="381754"/>
    <lineage>
        <taxon>Bacteria</taxon>
        <taxon>Pseudomonadati</taxon>
        <taxon>Pseudomonadota</taxon>
        <taxon>Gammaproteobacteria</taxon>
        <taxon>Pseudomonadales</taxon>
        <taxon>Pseudomonadaceae</taxon>
        <taxon>Pseudomonas</taxon>
        <taxon>Pseudomonas paraeruginosa</taxon>
    </lineage>
</organism>
<reference evidence="7 8" key="2">
    <citation type="journal article" date="2010" name="PLoS ONE">
        <title>Complete genome sequence of the multiresistant taxonomic outlier Pseudomonas aeruginosa PA7.</title>
        <authorList>
            <person name="Roy P.H."/>
            <person name="Tetu S.G."/>
            <person name="Larouche A."/>
            <person name="Elbourne L."/>
            <person name="Tremblay S."/>
            <person name="Ren Q."/>
            <person name="Dodson R."/>
            <person name="Harkins D."/>
            <person name="Shay R."/>
            <person name="Watkins K."/>
            <person name="Mahamoud Y."/>
            <person name="Paulsen I.T."/>
        </authorList>
    </citation>
    <scope>NUCLEOTIDE SEQUENCE [LARGE SCALE GENOMIC DNA]</scope>
    <source>
        <strain evidence="7 8">PA7</strain>
    </source>
</reference>
<dbReference type="InterPro" id="IPR052925">
    <property type="entry name" value="Phage_Integrase-like_Recomb"/>
</dbReference>
<dbReference type="InterPro" id="IPR002104">
    <property type="entry name" value="Integrase_catalytic"/>
</dbReference>
<dbReference type="PROSITE" id="PS51898">
    <property type="entry name" value="TYR_RECOMBINASE"/>
    <property type="match status" value="1"/>
</dbReference>
<dbReference type="SUPFAM" id="SSF47823">
    <property type="entry name" value="lambda integrase-like, N-terminal domain"/>
    <property type="match status" value="1"/>
</dbReference>